<comment type="caution">
    <text evidence="2">The sequence shown here is derived from an EMBL/GenBank/DDBJ whole genome shotgun (WGS) entry which is preliminary data.</text>
</comment>
<accession>A0A919L563</accession>
<evidence type="ECO:0000313" key="3">
    <source>
        <dbReference type="Proteomes" id="UP000603227"/>
    </source>
</evidence>
<reference evidence="2" key="2">
    <citation type="submission" date="2020-09" db="EMBL/GenBank/DDBJ databases">
        <authorList>
            <person name="Sun Q."/>
            <person name="Zhou Y."/>
        </authorList>
    </citation>
    <scope>NUCLEOTIDE SEQUENCE</scope>
    <source>
        <strain evidence="2">CGMCC 4.7403</strain>
    </source>
</reference>
<gene>
    <name evidence="2" type="ORF">GCM10017771_09040</name>
</gene>
<dbReference type="AlphaFoldDB" id="A0A919L563"/>
<keyword evidence="3" id="KW-1185">Reference proteome</keyword>
<reference evidence="2" key="1">
    <citation type="journal article" date="2014" name="Int. J. Syst. Evol. Microbiol.">
        <title>Complete genome sequence of Corynebacterium casei LMG S-19264T (=DSM 44701T), isolated from a smear-ripened cheese.</title>
        <authorList>
            <consortium name="US DOE Joint Genome Institute (JGI-PGF)"/>
            <person name="Walter F."/>
            <person name="Albersmeier A."/>
            <person name="Kalinowski J."/>
            <person name="Ruckert C."/>
        </authorList>
    </citation>
    <scope>NUCLEOTIDE SEQUENCE</scope>
    <source>
        <strain evidence="2">CGMCC 4.7403</strain>
    </source>
</reference>
<feature type="domain" description="DNA primase/polymerase bifunctional N-terminal" evidence="1">
    <location>
        <begin position="35"/>
        <end position="213"/>
    </location>
</feature>
<protein>
    <submittedName>
        <fullName evidence="2">DNA primase</fullName>
    </submittedName>
</protein>
<dbReference type="InterPro" id="IPR015330">
    <property type="entry name" value="DNA_primase/pol_bifunc_N"/>
</dbReference>
<dbReference type="Proteomes" id="UP000603227">
    <property type="component" value="Unassembled WGS sequence"/>
</dbReference>
<organism evidence="2 3">
    <name type="scientific">Streptomyces capitiformicae</name>
    <dbReference type="NCBI Taxonomy" id="2014920"/>
    <lineage>
        <taxon>Bacteria</taxon>
        <taxon>Bacillati</taxon>
        <taxon>Actinomycetota</taxon>
        <taxon>Actinomycetes</taxon>
        <taxon>Kitasatosporales</taxon>
        <taxon>Streptomycetaceae</taxon>
        <taxon>Streptomyces</taxon>
    </lineage>
</organism>
<dbReference type="EMBL" id="BNAT01000002">
    <property type="protein sequence ID" value="GHH83096.1"/>
    <property type="molecule type" value="Genomic_DNA"/>
</dbReference>
<dbReference type="RefSeq" id="WP_229913596.1">
    <property type="nucleotide sequence ID" value="NZ_BNAT01000002.1"/>
</dbReference>
<evidence type="ECO:0000313" key="2">
    <source>
        <dbReference type="EMBL" id="GHH83096.1"/>
    </source>
</evidence>
<name>A0A919L563_9ACTN</name>
<proteinExistence type="predicted"/>
<sequence>MTQARVSGEGPLAPAIRTGRVLPDTNAAPKALRVALALAAAGVPVLPLRAGKVPFGNCRTCTGTPPRCGGRPNMKTPGPCRCPAPCHAWAAATTDPHVLTSPPWAPVWREAVTVAYHPGGAGLTVVDLDDEVAVAWARETLPATRVVQTTRGEHWLYRGAMPSANAVRPGVDVKSLMQYARWLGPGTGRMAVLPAAVRALLVKEDTTPAPGEVASSLPARATWSRQVATGCRHTESYVRTGLERGLALVRARTESGAGSQAFGVARFLAAQHTACPGPCGLDAIGEEITAAAVSVGVPEPYARRAVTNGLQTTKGRAA</sequence>
<evidence type="ECO:0000259" key="1">
    <source>
        <dbReference type="SMART" id="SM00943"/>
    </source>
</evidence>
<dbReference type="Pfam" id="PF09250">
    <property type="entry name" value="Prim-Pol"/>
    <property type="match status" value="1"/>
</dbReference>
<dbReference type="SMART" id="SM00943">
    <property type="entry name" value="Prim-Pol"/>
    <property type="match status" value="1"/>
</dbReference>